<dbReference type="EMBL" id="BSXS01008694">
    <property type="protein sequence ID" value="GME93344.1"/>
    <property type="molecule type" value="Genomic_DNA"/>
</dbReference>
<gene>
    <name evidence="1" type="ORF">Amon02_000929900</name>
</gene>
<evidence type="ECO:0000313" key="1">
    <source>
        <dbReference type="EMBL" id="GME93344.1"/>
    </source>
</evidence>
<reference evidence="1" key="1">
    <citation type="submission" date="2023-04" db="EMBL/GenBank/DDBJ databases">
        <title>Ambrosiozyma monospora NBRC 10751.</title>
        <authorList>
            <person name="Ichikawa N."/>
            <person name="Sato H."/>
            <person name="Tonouchi N."/>
        </authorList>
    </citation>
    <scope>NUCLEOTIDE SEQUENCE</scope>
    <source>
        <strain evidence="1">NBRC 10751</strain>
    </source>
</reference>
<comment type="caution">
    <text evidence="1">The sequence shown here is derived from an EMBL/GenBank/DDBJ whole genome shotgun (WGS) entry which is preliminary data.</text>
</comment>
<accession>A0ACB5TRF8</accession>
<protein>
    <submittedName>
        <fullName evidence="1">Unnamed protein product</fullName>
    </submittedName>
</protein>
<keyword evidence="2" id="KW-1185">Reference proteome</keyword>
<organism evidence="1 2">
    <name type="scientific">Ambrosiozyma monospora</name>
    <name type="common">Yeast</name>
    <name type="synonym">Endomycopsis monosporus</name>
    <dbReference type="NCBI Taxonomy" id="43982"/>
    <lineage>
        <taxon>Eukaryota</taxon>
        <taxon>Fungi</taxon>
        <taxon>Dikarya</taxon>
        <taxon>Ascomycota</taxon>
        <taxon>Saccharomycotina</taxon>
        <taxon>Pichiomycetes</taxon>
        <taxon>Pichiales</taxon>
        <taxon>Pichiaceae</taxon>
        <taxon>Ambrosiozyma</taxon>
    </lineage>
</organism>
<name>A0ACB5TRF8_AMBMO</name>
<sequence>MLVSFHINPDGALSDSEVGELGPVVDKIKSFASSKKQNDDVSLKQAVAEYLFINGESLSDEQKKFAPSLVRFLEIPNGCSWDGVSARLADSGAGNGRDAFVKSGYSDVLKQELDGSKYPVKENVLTGKVVTKVKTLEDGSIEVTTDDNSIYISEFAIITIPQGVLKISGSDDETISKETGAIKFEPSLPQNILDGFKKTHMTSLSKVIFEFDKSFWPDVEKFIVLPKPDESLNSTKEPNFNTQEHNKPPASNAQLDPFDYPYLIANLQSLRNIPALMVLAPAPTTHLLETKGEQFAWAFLKPIIAKISNLKTDELPKGPKVTITTSWTSDAFSRGSISGNAPGDNLVNAGLIEGVGNLRFAGEAYCYEGHGNAHGAYLSGLKEAEFVAGKLSHKL</sequence>
<proteinExistence type="predicted"/>
<dbReference type="Proteomes" id="UP001165064">
    <property type="component" value="Unassembled WGS sequence"/>
</dbReference>
<evidence type="ECO:0000313" key="2">
    <source>
        <dbReference type="Proteomes" id="UP001165064"/>
    </source>
</evidence>